<dbReference type="EMBL" id="BKCJ010000896">
    <property type="protein sequence ID" value="GEU37181.1"/>
    <property type="molecule type" value="Genomic_DNA"/>
</dbReference>
<name>A0A6L2JJG4_TANCI</name>
<dbReference type="PANTHER" id="PTHR47481">
    <property type="match status" value="1"/>
</dbReference>
<proteinExistence type="predicted"/>
<organism evidence="1">
    <name type="scientific">Tanacetum cinerariifolium</name>
    <name type="common">Dalmatian daisy</name>
    <name type="synonym">Chrysanthemum cinerariifolium</name>
    <dbReference type="NCBI Taxonomy" id="118510"/>
    <lineage>
        <taxon>Eukaryota</taxon>
        <taxon>Viridiplantae</taxon>
        <taxon>Streptophyta</taxon>
        <taxon>Embryophyta</taxon>
        <taxon>Tracheophyta</taxon>
        <taxon>Spermatophyta</taxon>
        <taxon>Magnoliopsida</taxon>
        <taxon>eudicotyledons</taxon>
        <taxon>Gunneridae</taxon>
        <taxon>Pentapetalae</taxon>
        <taxon>asterids</taxon>
        <taxon>campanulids</taxon>
        <taxon>Asterales</taxon>
        <taxon>Asteraceae</taxon>
        <taxon>Asteroideae</taxon>
        <taxon>Anthemideae</taxon>
        <taxon>Anthemidinae</taxon>
        <taxon>Tanacetum</taxon>
    </lineage>
</organism>
<accession>A0A6L2JJG4</accession>
<comment type="caution">
    <text evidence="1">The sequence shown here is derived from an EMBL/GenBank/DDBJ whole genome shotgun (WGS) entry which is preliminary data.</text>
</comment>
<dbReference type="AlphaFoldDB" id="A0A6L2JJG4"/>
<reference evidence="1" key="1">
    <citation type="journal article" date="2019" name="Sci. Rep.">
        <title>Draft genome of Tanacetum cinerariifolium, the natural source of mosquito coil.</title>
        <authorList>
            <person name="Yamashiro T."/>
            <person name="Shiraishi A."/>
            <person name="Satake H."/>
            <person name="Nakayama K."/>
        </authorList>
    </citation>
    <scope>NUCLEOTIDE SEQUENCE</scope>
</reference>
<protein>
    <submittedName>
        <fullName evidence="1">Retrovirus-related Pol polyprotein from transposon TNT 1-94</fullName>
    </submittedName>
</protein>
<dbReference type="Pfam" id="PF14223">
    <property type="entry name" value="Retrotran_gag_2"/>
    <property type="match status" value="1"/>
</dbReference>
<evidence type="ECO:0000313" key="1">
    <source>
        <dbReference type="EMBL" id="GEU37181.1"/>
    </source>
</evidence>
<dbReference type="PANTHER" id="PTHR47481:SF39">
    <property type="entry name" value="TRANSCRIPTION FACTOR INTERACTOR AND REGULATOR CCHC(ZN) FAMILY"/>
    <property type="match status" value="1"/>
</dbReference>
<sequence>MIDDTKITNKLCGDPLISERCSRVKTPDTDNEEDDGSDGENWGLIISVVSGFIPPQQPRQDQIQSAALVLPSDPIRDQIHKSTPHHLAVAVAGRRCQKQKKRRNITMAMISAFTTVDKMAHNSRKFVFTLSPTNYGYWKTMIKPFLITNNLMGYVDGSIPCPSKTLSVTDGATVPKTNLNYPIWVFNDAHVRMLIISTISKASFCHFQGTTSRDLWLSLEKAYAPHSTSREYTLKTQLLIIKMHGDETPNAYRNRAQEYANALTAIGEPVKDKDLTGANSHVTPDLEAMDNSEAYYGDDALHVGNGKGLPILHICSSKVYSPQKTFSLKNILHVLEICHNLLSV</sequence>
<gene>
    <name evidence="1" type="ORF">Tci_009159</name>
</gene>